<dbReference type="PANTHER" id="PTHR43428:SF1">
    <property type="entry name" value="ARSENATE REDUCTASE"/>
    <property type="match status" value="1"/>
</dbReference>
<dbReference type="Pfam" id="PF01451">
    <property type="entry name" value="LMWPc"/>
    <property type="match status" value="1"/>
</dbReference>
<dbReference type="CDD" id="cd16345">
    <property type="entry name" value="LMWP_ArsC"/>
    <property type="match status" value="1"/>
</dbReference>
<evidence type="ECO:0000256" key="1">
    <source>
        <dbReference type="ARBA" id="ARBA00022849"/>
    </source>
</evidence>
<comment type="caution">
    <text evidence="3">The sequence shown here is derived from an EMBL/GenBank/DDBJ whole genome shotgun (WGS) entry which is preliminary data.</text>
</comment>
<accession>A0A7C3SJH3</accession>
<dbReference type="InterPro" id="IPR023485">
    <property type="entry name" value="Ptyr_pPase"/>
</dbReference>
<organism evidence="3">
    <name type="scientific">Desulfobacca acetoxidans</name>
    <dbReference type="NCBI Taxonomy" id="60893"/>
    <lineage>
        <taxon>Bacteria</taxon>
        <taxon>Pseudomonadati</taxon>
        <taxon>Thermodesulfobacteriota</taxon>
        <taxon>Desulfobaccia</taxon>
        <taxon>Desulfobaccales</taxon>
        <taxon>Desulfobaccaceae</taxon>
        <taxon>Desulfobacca</taxon>
    </lineage>
</organism>
<reference evidence="3" key="1">
    <citation type="journal article" date="2020" name="mSystems">
        <title>Genome- and Community-Level Interaction Insights into Carbon Utilization and Element Cycling Functions of Hydrothermarchaeota in Hydrothermal Sediment.</title>
        <authorList>
            <person name="Zhou Z."/>
            <person name="Liu Y."/>
            <person name="Xu W."/>
            <person name="Pan J."/>
            <person name="Luo Z.H."/>
            <person name="Li M."/>
        </authorList>
    </citation>
    <scope>NUCLEOTIDE SEQUENCE [LARGE SCALE GENOMIC DNA]</scope>
    <source>
        <strain evidence="3">SpSt-776</strain>
    </source>
</reference>
<gene>
    <name evidence="3" type="ORF">ENV62_07520</name>
</gene>
<name>A0A7C3SJH3_9BACT</name>
<dbReference type="AlphaFoldDB" id="A0A7C3SJH3"/>
<dbReference type="InterPro" id="IPR036196">
    <property type="entry name" value="Ptyr_pPase_sf"/>
</dbReference>
<dbReference type="GO" id="GO:0046685">
    <property type="term" value="P:response to arsenic-containing substance"/>
    <property type="evidence" value="ECO:0007669"/>
    <property type="project" value="UniProtKB-KW"/>
</dbReference>
<evidence type="ECO:0000259" key="2">
    <source>
        <dbReference type="SMART" id="SM00226"/>
    </source>
</evidence>
<sequence>MFKVLFLCTENACRSQMAEGLVNHDLAGQVQAFSAGVRPTRVNPVAIQVMAELGIDISHQRSKSVDELAGEHFDLVITLCDQAQEQCPLFPGDTEVIHVSFPDPAKGSGSERIFRKVRDALRERLIPLLREKLRQRQPERSS</sequence>
<dbReference type="SMART" id="SM00226">
    <property type="entry name" value="LMWPc"/>
    <property type="match status" value="1"/>
</dbReference>
<proteinExistence type="predicted"/>
<dbReference type="PANTHER" id="PTHR43428">
    <property type="entry name" value="ARSENATE REDUCTASE"/>
    <property type="match status" value="1"/>
</dbReference>
<dbReference type="EMBL" id="DTHB01000049">
    <property type="protein sequence ID" value="HGB15066.1"/>
    <property type="molecule type" value="Genomic_DNA"/>
</dbReference>
<evidence type="ECO:0000313" key="3">
    <source>
        <dbReference type="EMBL" id="HGB15066.1"/>
    </source>
</evidence>
<feature type="domain" description="Phosphotyrosine protein phosphatase I" evidence="2">
    <location>
        <begin position="2"/>
        <end position="131"/>
    </location>
</feature>
<keyword evidence="1" id="KW-0059">Arsenical resistance</keyword>
<dbReference type="Gene3D" id="3.40.50.2300">
    <property type="match status" value="1"/>
</dbReference>
<dbReference type="SUPFAM" id="SSF52788">
    <property type="entry name" value="Phosphotyrosine protein phosphatases I"/>
    <property type="match status" value="1"/>
</dbReference>
<protein>
    <submittedName>
        <fullName evidence="3">Arsenate reductase ArsC</fullName>
    </submittedName>
</protein>